<protein>
    <submittedName>
        <fullName evidence="7">Lipase</fullName>
    </submittedName>
</protein>
<evidence type="ECO:0000259" key="6">
    <source>
        <dbReference type="Pfam" id="PF00151"/>
    </source>
</evidence>
<sequence>MIFWRGLLVFIITVAGINSGSGEKYLISSAYNDKIYGIGNYLKNINPIQEISNIQSYVKFVLFTRNNRAGELLVPNDKYAVTASHFDIYKPTKVLIHGFVDDEYGQMATTITKNFLQVEDVNVIVVDWSNIPMSFNYLVAALRTADVGHYLSRLIDFLVSQGADIRNFHVIGFSLGAHVAGTAGRSIKSGIIPRITGLDPALPGFGYPSLFNKLQPSDAEFVDCIHTCGGLLGFLEPLCHVDFYPNGGTHPQPGCPFIDFGKCSHFRSFYLFSESVLDGHRFPVIRCKTITSDSRDCEQLEDDKEVRMGNNASNSTRGLYYVYTNSGYPYAPIRK</sequence>
<dbReference type="CDD" id="cd00707">
    <property type="entry name" value="Pancreat_lipase_like"/>
    <property type="match status" value="1"/>
</dbReference>
<dbReference type="FunFam" id="3.40.50.1820:FF:000076">
    <property type="entry name" value="phospholipase A1"/>
    <property type="match status" value="1"/>
</dbReference>
<dbReference type="InterPro" id="IPR000734">
    <property type="entry name" value="TAG_lipase"/>
</dbReference>
<dbReference type="GO" id="GO:0016042">
    <property type="term" value="P:lipid catabolic process"/>
    <property type="evidence" value="ECO:0007669"/>
    <property type="project" value="TreeGrafter"/>
</dbReference>
<dbReference type="InterPro" id="IPR033906">
    <property type="entry name" value="Lipase_N"/>
</dbReference>
<dbReference type="PANTHER" id="PTHR11610:SF190">
    <property type="entry name" value="VITELLOGENIN-3-LIKE PROTEIN"/>
    <property type="match status" value="1"/>
</dbReference>
<reference evidence="7" key="1">
    <citation type="journal article" date="2013" name="PLoS ONE">
        <title>Gene expression in gut symbiotic organ of stinkbug affected by extracellular bacterial symbiont.</title>
        <authorList>
            <person name="Futahashi R."/>
            <person name="Tanaka K."/>
            <person name="Tanahashi M."/>
            <person name="Nikoh N."/>
            <person name="Kikuchi Y."/>
            <person name="Lee B.L."/>
            <person name="Fukatsu T."/>
        </authorList>
    </citation>
    <scope>NUCLEOTIDE SEQUENCE</scope>
    <source>
        <tissue evidence="7">Midgut</tissue>
    </source>
</reference>
<evidence type="ECO:0000256" key="4">
    <source>
        <dbReference type="RuleBase" id="RU004262"/>
    </source>
</evidence>
<organism evidence="7">
    <name type="scientific">Riptortus pedestris</name>
    <name type="common">Bean bug</name>
    <dbReference type="NCBI Taxonomy" id="329032"/>
    <lineage>
        <taxon>Eukaryota</taxon>
        <taxon>Metazoa</taxon>
        <taxon>Ecdysozoa</taxon>
        <taxon>Arthropoda</taxon>
        <taxon>Hexapoda</taxon>
        <taxon>Insecta</taxon>
        <taxon>Pterygota</taxon>
        <taxon>Neoptera</taxon>
        <taxon>Paraneoptera</taxon>
        <taxon>Hemiptera</taxon>
        <taxon>Heteroptera</taxon>
        <taxon>Panheteroptera</taxon>
        <taxon>Pentatomomorpha</taxon>
        <taxon>Coreoidea</taxon>
        <taxon>Alydidae</taxon>
        <taxon>Riptortus</taxon>
    </lineage>
</organism>
<dbReference type="PRINTS" id="PR00821">
    <property type="entry name" value="TAGLIPASE"/>
</dbReference>
<dbReference type="AlphaFoldDB" id="R4WTT5"/>
<feature type="signal peptide" evidence="5">
    <location>
        <begin position="1"/>
        <end position="22"/>
    </location>
</feature>
<evidence type="ECO:0000256" key="3">
    <source>
        <dbReference type="ARBA" id="ARBA00022525"/>
    </source>
</evidence>
<comment type="similarity">
    <text evidence="2 4">Belongs to the AB hydrolase superfamily. Lipase family.</text>
</comment>
<evidence type="ECO:0000313" key="7">
    <source>
        <dbReference type="EMBL" id="BAN21332.1"/>
    </source>
</evidence>
<feature type="chain" id="PRO_5004381055" evidence="5">
    <location>
        <begin position="23"/>
        <end position="335"/>
    </location>
</feature>
<dbReference type="GO" id="GO:0016298">
    <property type="term" value="F:lipase activity"/>
    <property type="evidence" value="ECO:0007669"/>
    <property type="project" value="InterPro"/>
</dbReference>
<evidence type="ECO:0000256" key="5">
    <source>
        <dbReference type="SAM" id="SignalP"/>
    </source>
</evidence>
<comment type="subcellular location">
    <subcellularLocation>
        <location evidence="1">Secreted</location>
    </subcellularLocation>
</comment>
<dbReference type="Pfam" id="PF00151">
    <property type="entry name" value="Lipase"/>
    <property type="match status" value="1"/>
</dbReference>
<dbReference type="EMBL" id="AK418117">
    <property type="protein sequence ID" value="BAN21332.1"/>
    <property type="molecule type" value="mRNA"/>
</dbReference>
<dbReference type="InterPro" id="IPR029058">
    <property type="entry name" value="AB_hydrolase_fold"/>
</dbReference>
<keyword evidence="5" id="KW-0732">Signal</keyword>
<proteinExistence type="evidence at transcript level"/>
<dbReference type="GO" id="GO:0005615">
    <property type="term" value="C:extracellular space"/>
    <property type="evidence" value="ECO:0007669"/>
    <property type="project" value="TreeGrafter"/>
</dbReference>
<dbReference type="InterPro" id="IPR013818">
    <property type="entry name" value="Lipase"/>
</dbReference>
<dbReference type="Gene3D" id="3.40.50.1820">
    <property type="entry name" value="alpha/beta hydrolase"/>
    <property type="match status" value="1"/>
</dbReference>
<accession>R4WTT5</accession>
<keyword evidence="3" id="KW-0964">Secreted</keyword>
<dbReference type="SUPFAM" id="SSF53474">
    <property type="entry name" value="alpha/beta-Hydrolases"/>
    <property type="match status" value="1"/>
</dbReference>
<evidence type="ECO:0000256" key="2">
    <source>
        <dbReference type="ARBA" id="ARBA00010701"/>
    </source>
</evidence>
<dbReference type="PANTHER" id="PTHR11610">
    <property type="entry name" value="LIPASE"/>
    <property type="match status" value="1"/>
</dbReference>
<evidence type="ECO:0000256" key="1">
    <source>
        <dbReference type="ARBA" id="ARBA00004613"/>
    </source>
</evidence>
<name>R4WTT5_RIPPE</name>
<feature type="domain" description="Lipase" evidence="6">
    <location>
        <begin position="55"/>
        <end position="314"/>
    </location>
</feature>